<proteinExistence type="predicted"/>
<gene>
    <name evidence="1" type="ORF">Q8852_01920</name>
</gene>
<dbReference type="SUPFAM" id="SSF53697">
    <property type="entry name" value="SIS domain"/>
    <property type="match status" value="1"/>
</dbReference>
<dbReference type="RefSeq" id="WP_305938305.1">
    <property type="nucleotide sequence ID" value="NZ_CP132191.1"/>
</dbReference>
<dbReference type="Gene3D" id="3.40.50.10490">
    <property type="entry name" value="Glucose-6-phosphate isomerase like protein, domain 1"/>
    <property type="match status" value="2"/>
</dbReference>
<protein>
    <recommendedName>
        <fullName evidence="3">Glucose-6-phosphate isomerase</fullName>
    </recommendedName>
</protein>
<evidence type="ECO:0000313" key="2">
    <source>
        <dbReference type="Proteomes" id="UP001237011"/>
    </source>
</evidence>
<dbReference type="InterPro" id="IPR046348">
    <property type="entry name" value="SIS_dom_sf"/>
</dbReference>
<sequence length="418" mass="48319">MALISIKPNYYQDAESLEKENQIANETISKIKALNFDGSSFLGFDDIALNFGINGIERIIEFCNKLYKRKTNTLIIWTSKYNELAIKACLEFIFGKSDFHKDKKIELVFINEQLPQDIVSNKINYYLRENEQENISLLFLDSLGYSDNQQKAISNFISKFNYHSSEFLIKKSIYFIGRKMIFGKVNNISIPRENTFFVSNDIHPQYALLSEIGLILLATQGINIEKVIAGYTEANKQILKSDIYFNVALKYALYLNENLKPNNASGFVNLNIAYDLFLNNLTAYASYTFSFISKANKISNTSALFPNEISSWAENILSGPNNKFITFWTLNQRFFDYQLSSNIENDDLIDQLKSYTMNQFKDKSYDVFLNYLNSFNDDVNSIELKIENNSEEALGELISLIYWSKIFYCVMNDINPFN</sequence>
<organism evidence="1 2">
    <name type="scientific">Mycoplasma seminis</name>
    <dbReference type="NCBI Taxonomy" id="512749"/>
    <lineage>
        <taxon>Bacteria</taxon>
        <taxon>Bacillati</taxon>
        <taxon>Mycoplasmatota</taxon>
        <taxon>Mollicutes</taxon>
        <taxon>Mycoplasmataceae</taxon>
        <taxon>Mycoplasma</taxon>
    </lineage>
</organism>
<accession>A0ABY9HBA8</accession>
<dbReference type="Proteomes" id="UP001237011">
    <property type="component" value="Chromosome"/>
</dbReference>
<reference evidence="1" key="1">
    <citation type="submission" date="2023-08" db="EMBL/GenBank/DDBJ databases">
        <title>Complete genome sequence of Mycoplasma seminis 2200.</title>
        <authorList>
            <person name="Spergser J."/>
        </authorList>
    </citation>
    <scope>NUCLEOTIDE SEQUENCE [LARGE SCALE GENOMIC DNA]</scope>
    <source>
        <strain evidence="1">2200</strain>
    </source>
</reference>
<keyword evidence="2" id="KW-1185">Reference proteome</keyword>
<name>A0ABY9HBA8_9MOLU</name>
<dbReference type="EMBL" id="CP132191">
    <property type="protein sequence ID" value="WLP85882.1"/>
    <property type="molecule type" value="Genomic_DNA"/>
</dbReference>
<evidence type="ECO:0000313" key="1">
    <source>
        <dbReference type="EMBL" id="WLP85882.1"/>
    </source>
</evidence>
<evidence type="ECO:0008006" key="3">
    <source>
        <dbReference type="Google" id="ProtNLM"/>
    </source>
</evidence>